<dbReference type="Gene3D" id="3.30.420.10">
    <property type="entry name" value="Ribonuclease H-like superfamily/Ribonuclease H"/>
    <property type="match status" value="1"/>
</dbReference>
<proteinExistence type="predicted"/>
<evidence type="ECO:0000313" key="5">
    <source>
        <dbReference type="Proteomes" id="UP000749453"/>
    </source>
</evidence>
<dbReference type="RefSeq" id="WP_205405441.1">
    <property type="nucleotide sequence ID" value="NZ_JAFFTA010000020.1"/>
</dbReference>
<dbReference type="Proteomes" id="UP000749453">
    <property type="component" value="Unassembled WGS sequence"/>
</dbReference>
<gene>
    <name evidence="3" type="ORF">JJW18_13740</name>
    <name evidence="4" type="ORF">JJW19_10940</name>
</gene>
<dbReference type="InterPro" id="IPR001584">
    <property type="entry name" value="Integrase_cat-core"/>
</dbReference>
<dbReference type="Proteomes" id="UP000784064">
    <property type="component" value="Unassembled WGS sequence"/>
</dbReference>
<comment type="caution">
    <text evidence="3">The sequence shown here is derived from an EMBL/GenBank/DDBJ whole genome shotgun (WGS) entry which is preliminary data.</text>
</comment>
<dbReference type="GO" id="GO:0003676">
    <property type="term" value="F:nucleic acid binding"/>
    <property type="evidence" value="ECO:0007669"/>
    <property type="project" value="InterPro"/>
</dbReference>
<dbReference type="EMBL" id="JAFFTA010000020">
    <property type="protein sequence ID" value="MBM9914529.1"/>
    <property type="molecule type" value="Genomic_DNA"/>
</dbReference>
<organism evidence="3 6">
    <name type="scientific">Stenotrophomonas lactitubi</name>
    <dbReference type="NCBI Taxonomy" id="2045214"/>
    <lineage>
        <taxon>Bacteria</taxon>
        <taxon>Pseudomonadati</taxon>
        <taxon>Pseudomonadota</taxon>
        <taxon>Gammaproteobacteria</taxon>
        <taxon>Lysobacterales</taxon>
        <taxon>Lysobacteraceae</taxon>
        <taxon>Stenotrophomonas</taxon>
    </lineage>
</organism>
<accession>A0AAW4GJ07</accession>
<dbReference type="AlphaFoldDB" id="A0AAW4GJ07"/>
<dbReference type="SUPFAM" id="SSF53098">
    <property type="entry name" value="Ribonuclease H-like"/>
    <property type="match status" value="1"/>
</dbReference>
<evidence type="ECO:0000259" key="2">
    <source>
        <dbReference type="PROSITE" id="PS50994"/>
    </source>
</evidence>
<dbReference type="EMBL" id="JAFFTB010000018">
    <property type="protein sequence ID" value="MBM9938659.1"/>
    <property type="molecule type" value="Genomic_DNA"/>
</dbReference>
<sequence length="735" mass="82765">MQDCLHTPDYLVIYRDKVVVYEIKPLEVLTSLIKDRPHHWAYENGFFTYLPPHKHFEEMGITHQVVPSETISWIYSENLRIVSSPAIVDSECDEHTLSRIRQFVAKHEPTCLATVLERLRLPNGMDILRAISDGQVFVDLERCSLWDPENLSICSTLGNARLVGTAVHELAAEARRGEDMAWVTCNPKHLLLVGLRFALVMGADTSEFGSISTYGERTHQRLRKAYKDQGLQGLIPKWDKCGRKRKYSPEDIDFAIARIRIDRGSTNHDSVQQSFARYRVDISEAAKQGKVIGSVGISLYYGLWRRRRHNLKDAHGVGGKRKANSDSPYGDPAVQKPLCTLPFQVAHSDHCSLPVLCKESDRFPQLSSLVCHKHQEILAAVVRFEPPSTVTLGLLMRQCVRKHGYLPRYIYTDCGSDYRSKQFTIAMADLGVSVMHRPPARAKAGSEIERYHWTLQETAIKGGTGYVPPVKTTRGVSSSHQPRNLEHRRHRDLLVDINIAIDMINDGSAYEEDGQDLIRLRKQSEDLFGPQGVPHEMDFRFHVCTSPFIKDAHSVTEARGAIRWNDRRYLSPVLVGQSIKVTALHPRLDPESGGSVMYFFLDGRWHTAICRERLASAGRSIESILKEAAHDYEARGATASLLPLHEAIEVSRRARRGDNRLTSYSGPDLSRNLRVAASDYQSLEAYVTSGSSNDEDFLVAPTPCRQSLDSALPDSGDIDEWDDLGEIEIHDGDAP</sequence>
<dbReference type="InterPro" id="IPR036397">
    <property type="entry name" value="RNaseH_sf"/>
</dbReference>
<name>A0AAW4GJ07_9GAMM</name>
<feature type="domain" description="Integrase catalytic" evidence="2">
    <location>
        <begin position="338"/>
        <end position="457"/>
    </location>
</feature>
<evidence type="ECO:0000256" key="1">
    <source>
        <dbReference type="SAM" id="MobiDB-lite"/>
    </source>
</evidence>
<dbReference type="PROSITE" id="PS50994">
    <property type="entry name" value="INTEGRASE"/>
    <property type="match status" value="1"/>
</dbReference>
<protein>
    <submittedName>
        <fullName evidence="3">Transposase</fullName>
    </submittedName>
</protein>
<reference evidence="3" key="2">
    <citation type="submission" date="2021-01" db="EMBL/GenBank/DDBJ databases">
        <authorList>
            <person name="Yu Y."/>
        </authorList>
    </citation>
    <scope>NUCLEOTIDE SEQUENCE</scope>
    <source>
        <strain evidence="3">As-5</strain>
        <strain evidence="4">As-6</strain>
    </source>
</reference>
<keyword evidence="5" id="KW-1185">Reference proteome</keyword>
<evidence type="ECO:0000313" key="4">
    <source>
        <dbReference type="EMBL" id="MBM9938659.1"/>
    </source>
</evidence>
<dbReference type="InterPro" id="IPR012337">
    <property type="entry name" value="RNaseH-like_sf"/>
</dbReference>
<evidence type="ECO:0000313" key="3">
    <source>
        <dbReference type="EMBL" id="MBM9914529.1"/>
    </source>
</evidence>
<dbReference type="GO" id="GO:0015074">
    <property type="term" value="P:DNA integration"/>
    <property type="evidence" value="ECO:0007669"/>
    <property type="project" value="InterPro"/>
</dbReference>
<feature type="region of interest" description="Disordered" evidence="1">
    <location>
        <begin position="464"/>
        <end position="484"/>
    </location>
</feature>
<reference evidence="5" key="1">
    <citation type="submission" date="2021-01" db="EMBL/GenBank/DDBJ databases">
        <title>Stenotrophomonas maltophilia.</title>
        <authorList>
            <person name="Yu Y."/>
        </authorList>
    </citation>
    <scope>NUCLEOTIDE SEQUENCE [LARGE SCALE GENOMIC DNA]</scope>
    <source>
        <strain evidence="5">As-6</strain>
    </source>
</reference>
<evidence type="ECO:0000313" key="6">
    <source>
        <dbReference type="Proteomes" id="UP000784064"/>
    </source>
</evidence>